<reference evidence="2 3" key="1">
    <citation type="submission" date="2015-05" db="EMBL/GenBank/DDBJ databases">
        <title>Genome sequencing and analysis of members of genus Stenotrophomonas.</title>
        <authorList>
            <person name="Patil P.P."/>
            <person name="Midha S."/>
            <person name="Patil P.B."/>
        </authorList>
    </citation>
    <scope>NUCLEOTIDE SEQUENCE [LARGE SCALE GENOMIC DNA]</scope>
    <source>
        <strain evidence="2 3">DSM 21508</strain>
    </source>
</reference>
<dbReference type="EMBL" id="LDJK01000013">
    <property type="protein sequence ID" value="KRG75653.1"/>
    <property type="molecule type" value="Genomic_DNA"/>
</dbReference>
<keyword evidence="3" id="KW-1185">Reference proteome</keyword>
<accession>A0A0R0D2B4</accession>
<evidence type="ECO:0000256" key="1">
    <source>
        <dbReference type="SAM" id="MobiDB-lite"/>
    </source>
</evidence>
<evidence type="ECO:0000313" key="3">
    <source>
        <dbReference type="Proteomes" id="UP000051386"/>
    </source>
</evidence>
<evidence type="ECO:0000313" key="2">
    <source>
        <dbReference type="EMBL" id="KRG75653.1"/>
    </source>
</evidence>
<sequence length="173" mass="17392">MKFSVLRSRVKRCEQVVAVRLVDTQDHWGVLSQVWRSGWSPLRIIVAGVASGFVVGKLEIPGKVNGARWLQMVGSVSNLLASGQAAFASAMAAHAAGTADDAAEQADAAADKVDDAVNPGATAAAAGAAAGAAAAAAAASPPRAPAQAGLGRQDPDDSIGPRPAEAATELSER</sequence>
<comment type="caution">
    <text evidence="2">The sequence shown here is derived from an EMBL/GenBank/DDBJ whole genome shotgun (WGS) entry which is preliminary data.</text>
</comment>
<protein>
    <submittedName>
        <fullName evidence="2">Protein sip-5</fullName>
    </submittedName>
</protein>
<feature type="compositionally biased region" description="Low complexity" evidence="1">
    <location>
        <begin position="134"/>
        <end position="149"/>
    </location>
</feature>
<dbReference type="RefSeq" id="WP_057507523.1">
    <property type="nucleotide sequence ID" value="NZ_JANUEG010000015.1"/>
</dbReference>
<dbReference type="AlphaFoldDB" id="A0A0R0D2B4"/>
<feature type="region of interest" description="Disordered" evidence="1">
    <location>
        <begin position="134"/>
        <end position="173"/>
    </location>
</feature>
<dbReference type="Proteomes" id="UP000051386">
    <property type="component" value="Unassembled WGS sequence"/>
</dbReference>
<gene>
    <name evidence="2" type="ORF">ABB28_04715</name>
</gene>
<name>A0A0R0D2B4_9GAMM</name>
<proteinExistence type="predicted"/>
<dbReference type="PATRIC" id="fig|517011.3.peg.390"/>
<organism evidence="2 3">
    <name type="scientific">Stenotrophomonas chelatiphaga</name>
    <dbReference type="NCBI Taxonomy" id="517011"/>
    <lineage>
        <taxon>Bacteria</taxon>
        <taxon>Pseudomonadati</taxon>
        <taxon>Pseudomonadota</taxon>
        <taxon>Gammaproteobacteria</taxon>
        <taxon>Lysobacterales</taxon>
        <taxon>Lysobacteraceae</taxon>
        <taxon>Stenotrophomonas</taxon>
    </lineage>
</organism>